<protein>
    <submittedName>
        <fullName evidence="2">Uncharacterized protein</fullName>
    </submittedName>
</protein>
<reference evidence="2 3" key="1">
    <citation type="submission" date="2015-12" db="EMBL/GenBank/DDBJ databases">
        <title>Nitrous oxide reduction kinetics distinguish bacteria harboring typical versus atypical NosZ.</title>
        <authorList>
            <person name="Yoon S."/>
            <person name="Nissen S."/>
            <person name="Park D."/>
            <person name="Sanford R.A."/>
            <person name="Loeffler F.E."/>
        </authorList>
    </citation>
    <scope>NUCLEOTIDE SEQUENCE [LARGE SCALE GENOMIC DNA]</scope>
    <source>
        <strain evidence="2 3">ATCC BAA-841</strain>
    </source>
</reference>
<evidence type="ECO:0000313" key="3">
    <source>
        <dbReference type="Proteomes" id="UP000070186"/>
    </source>
</evidence>
<proteinExistence type="predicted"/>
<dbReference type="Proteomes" id="UP000070186">
    <property type="component" value="Unassembled WGS sequence"/>
</dbReference>
<dbReference type="AlphaFoldDB" id="A0A133XNR0"/>
<evidence type="ECO:0000256" key="1">
    <source>
        <dbReference type="SAM" id="MobiDB-lite"/>
    </source>
</evidence>
<feature type="compositionally biased region" description="Basic and acidic residues" evidence="1">
    <location>
        <begin position="50"/>
        <end position="60"/>
    </location>
</feature>
<dbReference type="EMBL" id="LODL01000005">
    <property type="protein sequence ID" value="KXB32576.1"/>
    <property type="molecule type" value="Genomic_DNA"/>
</dbReference>
<accession>A0A133XNR0</accession>
<gene>
    <name evidence="2" type="ORF">AT959_02535</name>
</gene>
<feature type="region of interest" description="Disordered" evidence="1">
    <location>
        <begin position="37"/>
        <end position="60"/>
    </location>
</feature>
<evidence type="ECO:0000313" key="2">
    <source>
        <dbReference type="EMBL" id="KXB32576.1"/>
    </source>
</evidence>
<name>A0A133XNR0_9RHOO</name>
<comment type="caution">
    <text evidence="2">The sequence shown here is derived from an EMBL/GenBank/DDBJ whole genome shotgun (WGS) entry which is preliminary data.</text>
</comment>
<organism evidence="2 3">
    <name type="scientific">Dechloromonas denitrificans</name>
    <dbReference type="NCBI Taxonomy" id="281362"/>
    <lineage>
        <taxon>Bacteria</taxon>
        <taxon>Pseudomonadati</taxon>
        <taxon>Pseudomonadota</taxon>
        <taxon>Betaproteobacteria</taxon>
        <taxon>Rhodocyclales</taxon>
        <taxon>Azonexaceae</taxon>
        <taxon>Dechloromonas</taxon>
    </lineage>
</organism>
<keyword evidence="3" id="KW-1185">Reference proteome</keyword>
<sequence length="60" mass="6675">MTAINLDNTAHSRAVLSFKNCLADFSEILVGRSERNTHEGKNLIGGKPFGRCDKQIDKQQ</sequence>